<evidence type="ECO:0000313" key="3">
    <source>
        <dbReference type="EMBL" id="KJL36117.1"/>
    </source>
</evidence>
<dbReference type="GO" id="GO:0008930">
    <property type="term" value="F:methylthioadenosine nucleosidase activity"/>
    <property type="evidence" value="ECO:0007669"/>
    <property type="project" value="TreeGrafter"/>
</dbReference>
<name>A0A0F0LSA3_9MICO</name>
<evidence type="ECO:0000259" key="1">
    <source>
        <dbReference type="Pfam" id="PF01048"/>
    </source>
</evidence>
<sequence>MRLLVAALNSELVGFPLELPGFSRLVTGPGKLKAAVELTRALERGEVDEIVVVGTAGQLDAGLAAGVHEISAALQHDVTDLDGIVGQHVSLPSTVETGHPGVVIATGDRFIDDADAVVAIRELGAQLVDMETFAYIWVAHEYAVPIRVFKAISDSAQDGATQLWDETVAHCSAQLYTHLAGLYGA</sequence>
<comment type="caution">
    <text evidence="3">The sequence shown here is derived from an EMBL/GenBank/DDBJ whole genome shotgun (WGS) entry which is preliminary data.</text>
</comment>
<dbReference type="PATRIC" id="fig|400772.4.peg.1813"/>
<keyword evidence="3" id="KW-0378">Hydrolase</keyword>
<dbReference type="EMBL" id="DMNG01000252">
    <property type="protein sequence ID" value="HAN25731.1"/>
    <property type="molecule type" value="Genomic_DNA"/>
</dbReference>
<reference evidence="3 4" key="1">
    <citation type="submission" date="2015-02" db="EMBL/GenBank/DDBJ databases">
        <title>Draft genome sequences of ten Microbacterium spp. with emphasis on heavy metal contaminated environments.</title>
        <authorList>
            <person name="Corretto E."/>
        </authorList>
    </citation>
    <scope>NUCLEOTIDE SEQUENCE [LARGE SCALE GENOMIC DNA]</scope>
    <source>
        <strain evidence="3 4">DSM 18659</strain>
    </source>
</reference>
<dbReference type="EMBL" id="JYIY01000075">
    <property type="protein sequence ID" value="KJL36117.1"/>
    <property type="molecule type" value="Genomic_DNA"/>
</dbReference>
<dbReference type="GO" id="GO:0009116">
    <property type="term" value="P:nucleoside metabolic process"/>
    <property type="evidence" value="ECO:0007669"/>
    <property type="project" value="InterPro"/>
</dbReference>
<dbReference type="InterPro" id="IPR035994">
    <property type="entry name" value="Nucleoside_phosphorylase_sf"/>
</dbReference>
<dbReference type="EC" id="3.2.2.9" evidence="3"/>
<dbReference type="GO" id="GO:0008782">
    <property type="term" value="F:adenosylhomocysteine nucleosidase activity"/>
    <property type="evidence" value="ECO:0007669"/>
    <property type="project" value="UniProtKB-EC"/>
</dbReference>
<dbReference type="Pfam" id="PF01048">
    <property type="entry name" value="PNP_UDP_1"/>
    <property type="match status" value="1"/>
</dbReference>
<dbReference type="Proteomes" id="UP000257479">
    <property type="component" value="Unassembled WGS sequence"/>
</dbReference>
<dbReference type="InterPro" id="IPR000845">
    <property type="entry name" value="Nucleoside_phosphorylase_d"/>
</dbReference>
<dbReference type="PANTHER" id="PTHR46832:SF1">
    <property type="entry name" value="5'-METHYLTHIOADENOSINE_S-ADENOSYLHOMOCYSTEINE NUCLEOSIDASE"/>
    <property type="match status" value="1"/>
</dbReference>
<evidence type="ECO:0000313" key="4">
    <source>
        <dbReference type="Proteomes" id="UP000033451"/>
    </source>
</evidence>
<evidence type="ECO:0000313" key="5">
    <source>
        <dbReference type="Proteomes" id="UP000257479"/>
    </source>
</evidence>
<keyword evidence="3" id="KW-0326">Glycosidase</keyword>
<dbReference type="RefSeq" id="WP_045247723.1">
    <property type="nucleotide sequence ID" value="NZ_DAIQHQ010000001.1"/>
</dbReference>
<dbReference type="Gene3D" id="3.40.50.1580">
    <property type="entry name" value="Nucleoside phosphorylase domain"/>
    <property type="match status" value="1"/>
</dbReference>
<feature type="domain" description="Nucleoside phosphorylase" evidence="1">
    <location>
        <begin position="26"/>
        <end position="167"/>
    </location>
</feature>
<dbReference type="OrthoDB" id="3852236at2"/>
<keyword evidence="4" id="KW-1185">Reference proteome</keyword>
<dbReference type="GO" id="GO:0019284">
    <property type="term" value="P:L-methionine salvage from S-adenosylmethionine"/>
    <property type="evidence" value="ECO:0007669"/>
    <property type="project" value="TreeGrafter"/>
</dbReference>
<dbReference type="PANTHER" id="PTHR46832">
    <property type="entry name" value="5'-METHYLTHIOADENOSINE/S-ADENOSYLHOMOCYSTEINE NUCLEOSIDASE"/>
    <property type="match status" value="1"/>
</dbReference>
<dbReference type="AlphaFoldDB" id="A0A0F0LSA3"/>
<dbReference type="GO" id="GO:0005829">
    <property type="term" value="C:cytosol"/>
    <property type="evidence" value="ECO:0007669"/>
    <property type="project" value="TreeGrafter"/>
</dbReference>
<dbReference type="STRING" id="400772.RR49_01793"/>
<proteinExistence type="predicted"/>
<evidence type="ECO:0000313" key="2">
    <source>
        <dbReference type="EMBL" id="HAN25731.1"/>
    </source>
</evidence>
<protein>
    <submittedName>
        <fullName evidence="3">5'-methylthioadenosine/S-adenosylhomocysteine nucleosidase</fullName>
        <ecNumber evidence="3">3.2.2.9</ecNumber>
    </submittedName>
    <submittedName>
        <fullName evidence="2">Nucleoside phosphorylase</fullName>
    </submittedName>
</protein>
<organism evidence="3 4">
    <name type="scientific">Microbacterium ginsengisoli</name>
    <dbReference type="NCBI Taxonomy" id="400772"/>
    <lineage>
        <taxon>Bacteria</taxon>
        <taxon>Bacillati</taxon>
        <taxon>Actinomycetota</taxon>
        <taxon>Actinomycetes</taxon>
        <taxon>Micrococcales</taxon>
        <taxon>Microbacteriaceae</taxon>
        <taxon>Microbacterium</taxon>
    </lineage>
</organism>
<reference evidence="2 5" key="2">
    <citation type="journal article" date="2018" name="Nat. Biotechnol.">
        <title>A standardized bacterial taxonomy based on genome phylogeny substantially revises the tree of life.</title>
        <authorList>
            <person name="Parks D.H."/>
            <person name="Chuvochina M."/>
            <person name="Waite D.W."/>
            <person name="Rinke C."/>
            <person name="Skarshewski A."/>
            <person name="Chaumeil P.A."/>
            <person name="Hugenholtz P."/>
        </authorList>
    </citation>
    <scope>NUCLEOTIDE SEQUENCE [LARGE SCALE GENOMIC DNA]</scope>
    <source>
        <strain evidence="2">UBA9152</strain>
    </source>
</reference>
<dbReference type="SUPFAM" id="SSF53167">
    <property type="entry name" value="Purine and uridine phosphorylases"/>
    <property type="match status" value="1"/>
</dbReference>
<dbReference type="Proteomes" id="UP000033451">
    <property type="component" value="Unassembled WGS sequence"/>
</dbReference>
<accession>A0A0F0LSA3</accession>
<gene>
    <name evidence="3" type="primary">mtnN</name>
    <name evidence="2" type="ORF">DCP95_14365</name>
    <name evidence="3" type="ORF">RR49_01793</name>
</gene>